<dbReference type="NCBIfam" id="NF033517">
    <property type="entry name" value="transpos_IS66"/>
    <property type="match status" value="1"/>
</dbReference>
<dbReference type="PATRIC" id="fig|1117379.3.peg.451"/>
<dbReference type="InterPro" id="IPR052344">
    <property type="entry name" value="Transposase-related"/>
</dbReference>
<name>K6DFJ0_9BACI</name>
<dbReference type="InterPro" id="IPR004291">
    <property type="entry name" value="Transposase_IS66_central"/>
</dbReference>
<evidence type="ECO:0000259" key="2">
    <source>
        <dbReference type="Pfam" id="PF03050"/>
    </source>
</evidence>
<dbReference type="AlphaFoldDB" id="K6DFJ0"/>
<dbReference type="Pfam" id="PF03050">
    <property type="entry name" value="DDE_Tnp_IS66"/>
    <property type="match status" value="1"/>
</dbReference>
<feature type="domain" description="Transposase IS66 C-terminal" evidence="5">
    <location>
        <begin position="488"/>
        <end position="528"/>
    </location>
</feature>
<evidence type="ECO:0000256" key="1">
    <source>
        <dbReference type="SAM" id="Coils"/>
    </source>
</evidence>
<accession>K6DFJ0</accession>
<evidence type="ECO:0000313" key="6">
    <source>
        <dbReference type="EMBL" id="EKN71322.1"/>
    </source>
</evidence>
<dbReference type="InterPro" id="IPR039552">
    <property type="entry name" value="IS66_C"/>
</dbReference>
<dbReference type="eggNOG" id="COG4974">
    <property type="taxonomic scope" value="Bacteria"/>
</dbReference>
<keyword evidence="7" id="KW-1185">Reference proteome</keyword>
<dbReference type="InterPro" id="IPR024463">
    <property type="entry name" value="Transposase_TnpC_homeodom"/>
</dbReference>
<evidence type="ECO:0000259" key="4">
    <source>
        <dbReference type="Pfam" id="PF13007"/>
    </source>
</evidence>
<dbReference type="Pfam" id="PF13007">
    <property type="entry name" value="LZ_Tnp_IS66"/>
    <property type="match status" value="1"/>
</dbReference>
<feature type="coiled-coil region" evidence="1">
    <location>
        <begin position="20"/>
        <end position="57"/>
    </location>
</feature>
<reference evidence="6 7" key="1">
    <citation type="journal article" date="2012" name="Front. Microbiol.">
        <title>Redundancy and modularity in membrane-associated dissimilatory nitrate reduction in Bacillus.</title>
        <authorList>
            <person name="Heylen K."/>
            <person name="Keltjens J."/>
        </authorList>
    </citation>
    <scope>NUCLEOTIDE SEQUENCE [LARGE SCALE GENOMIC DNA]</scope>
    <source>
        <strain evidence="7">LMG 21833T</strain>
    </source>
</reference>
<protein>
    <submittedName>
        <fullName evidence="6">Transposase IS66</fullName>
    </submittedName>
</protein>
<dbReference type="STRING" id="1117379.BABA_02147"/>
<dbReference type="EMBL" id="AJLS01000010">
    <property type="protein sequence ID" value="EKN71322.1"/>
    <property type="molecule type" value="Genomic_DNA"/>
</dbReference>
<dbReference type="PANTHER" id="PTHR33678">
    <property type="entry name" value="BLL1576 PROTEIN"/>
    <property type="match status" value="1"/>
</dbReference>
<evidence type="ECO:0000313" key="7">
    <source>
        <dbReference type="Proteomes" id="UP000006316"/>
    </source>
</evidence>
<keyword evidence="1" id="KW-0175">Coiled coil</keyword>
<sequence>MSYNKFMKKTTNSTTTTPTTEELLKRLEMLEKQNAELEAKLKEQNELEVKVKWLEEQLRLMQYKKFGASSEKTLPGQLDLFNEVEKESNPELPEPELESITYQRRRKKRGHREAMLENLPVETIEYRLPTEEQVCSCCHGALHEMSTEVRQELIYIPAELKVKKHVQYVYSCRHCEHEEIETPIMTATMPKPAIPGSLASPSILSHIMTQKYVEGLPLYRQEKQFSRMGVNLSRQTFANWMIIGADRWLSVIYNRMHILLQMLDILHADETTLQVLHEPGRPATSKSYLWLYRTGRVGPHIILYDYQETRAGENPKNFLNDFKGYLQVDGYAGYHKVEDVTLVGCWSHARREFSDALKAVPATSTKPVTAKEGLQFCNKLFAIERELKELDPKDRYEKRLEKSKPVLDAFLSWLNIQKIKVLPKSALGKAITYCLNQWDKLVAFLEDGRLEIDNNRSERSIKSVVIGRKNWLFANTPQGAGASAIIYSIVETALANGLNPYYYLRYLFEKLPNIDLTDEKALDKLLPWSPSIPVNCVTFNKLPK</sequence>
<dbReference type="Pfam" id="PF13817">
    <property type="entry name" value="DDE_Tnp_IS66_C"/>
    <property type="match status" value="1"/>
</dbReference>
<feature type="domain" description="Transposase TnpC homeodomain" evidence="4">
    <location>
        <begin position="53"/>
        <end position="124"/>
    </location>
</feature>
<evidence type="ECO:0000259" key="5">
    <source>
        <dbReference type="Pfam" id="PF13817"/>
    </source>
</evidence>
<dbReference type="Proteomes" id="UP000006316">
    <property type="component" value="Unassembled WGS sequence"/>
</dbReference>
<organism evidence="6 7">
    <name type="scientific">Neobacillus bataviensis LMG 21833</name>
    <dbReference type="NCBI Taxonomy" id="1117379"/>
    <lineage>
        <taxon>Bacteria</taxon>
        <taxon>Bacillati</taxon>
        <taxon>Bacillota</taxon>
        <taxon>Bacilli</taxon>
        <taxon>Bacillales</taxon>
        <taxon>Bacillaceae</taxon>
        <taxon>Neobacillus</taxon>
    </lineage>
</organism>
<proteinExistence type="predicted"/>
<comment type="caution">
    <text evidence="6">The sequence shown here is derived from an EMBL/GenBank/DDBJ whole genome shotgun (WGS) entry which is preliminary data.</text>
</comment>
<dbReference type="InterPro" id="IPR024474">
    <property type="entry name" value="Znf_dom_IS66"/>
</dbReference>
<feature type="domain" description="Transposase IS66 central" evidence="2">
    <location>
        <begin position="197"/>
        <end position="480"/>
    </location>
</feature>
<feature type="domain" description="Transposase IS66 zinc-finger binding" evidence="3">
    <location>
        <begin position="132"/>
        <end position="176"/>
    </location>
</feature>
<evidence type="ECO:0000259" key="3">
    <source>
        <dbReference type="Pfam" id="PF13005"/>
    </source>
</evidence>
<dbReference type="Pfam" id="PF13005">
    <property type="entry name" value="zf-IS66"/>
    <property type="match status" value="1"/>
</dbReference>
<gene>
    <name evidence="6" type="ORF">BABA_02147</name>
</gene>